<evidence type="ECO:0000313" key="2">
    <source>
        <dbReference type="Proteomes" id="UP000244906"/>
    </source>
</evidence>
<sequence>MAAKQLIASRYSISVVVTHFSITAQSNFELRRCINPETKIHLIRLTAIARYADSINKNFSQPFEIKALNY</sequence>
<keyword evidence="2" id="KW-1185">Reference proteome</keyword>
<protein>
    <submittedName>
        <fullName evidence="1">Uncharacterized protein</fullName>
    </submittedName>
</protein>
<proteinExistence type="predicted"/>
<dbReference type="AlphaFoldDB" id="A0A2V1GZ13"/>
<dbReference type="EMBL" id="QDDL01000005">
    <property type="protein sequence ID" value="PVZ68296.1"/>
    <property type="molecule type" value="Genomic_DNA"/>
</dbReference>
<name>A0A2V1GZ13_9GAMM</name>
<organism evidence="1 2">
    <name type="scientific">Pelagibaculum spongiae</name>
    <dbReference type="NCBI Taxonomy" id="2080658"/>
    <lineage>
        <taxon>Bacteria</taxon>
        <taxon>Pseudomonadati</taxon>
        <taxon>Pseudomonadota</taxon>
        <taxon>Gammaproteobacteria</taxon>
        <taxon>Oceanospirillales</taxon>
        <taxon>Pelagibaculum</taxon>
    </lineage>
</organism>
<accession>A0A2V1GZ13</accession>
<gene>
    <name evidence="1" type="ORF">DC094_13490</name>
</gene>
<evidence type="ECO:0000313" key="1">
    <source>
        <dbReference type="EMBL" id="PVZ68296.1"/>
    </source>
</evidence>
<comment type="caution">
    <text evidence="1">The sequence shown here is derived from an EMBL/GenBank/DDBJ whole genome shotgun (WGS) entry which is preliminary data.</text>
</comment>
<dbReference type="Proteomes" id="UP000244906">
    <property type="component" value="Unassembled WGS sequence"/>
</dbReference>
<reference evidence="1 2" key="1">
    <citation type="submission" date="2018-04" db="EMBL/GenBank/DDBJ databases">
        <title>Thalassorhabdus spongiae gen. nov., sp. nov., isolated from a marine sponge in South-West Iceland.</title>
        <authorList>
            <person name="Knobloch S."/>
            <person name="Daussin A."/>
            <person name="Johannsson R."/>
            <person name="Marteinsson V.T."/>
        </authorList>
    </citation>
    <scope>NUCLEOTIDE SEQUENCE [LARGE SCALE GENOMIC DNA]</scope>
    <source>
        <strain evidence="1 2">Hp12</strain>
    </source>
</reference>